<evidence type="ECO:0000313" key="2">
    <source>
        <dbReference type="Proteomes" id="UP000054498"/>
    </source>
</evidence>
<protein>
    <recommendedName>
        <fullName evidence="3">Ubiquitin-like domain-containing protein</fullName>
    </recommendedName>
</protein>
<dbReference type="Proteomes" id="UP000054498">
    <property type="component" value="Unassembled WGS sequence"/>
</dbReference>
<dbReference type="AlphaFoldDB" id="A0A0D2L128"/>
<evidence type="ECO:0000313" key="1">
    <source>
        <dbReference type="EMBL" id="KIZ01069.1"/>
    </source>
</evidence>
<feature type="non-terminal residue" evidence="1">
    <location>
        <position position="201"/>
    </location>
</feature>
<dbReference type="RefSeq" id="XP_013900088.1">
    <property type="nucleotide sequence ID" value="XM_014044634.1"/>
</dbReference>
<keyword evidence="2" id="KW-1185">Reference proteome</keyword>
<name>A0A0D2L128_9CHLO</name>
<evidence type="ECO:0008006" key="3">
    <source>
        <dbReference type="Google" id="ProtNLM"/>
    </source>
</evidence>
<reference evidence="1 2" key="1">
    <citation type="journal article" date="2013" name="BMC Genomics">
        <title>Reconstruction of the lipid metabolism for the microalga Monoraphidium neglectum from its genome sequence reveals characteristics suitable for biofuel production.</title>
        <authorList>
            <person name="Bogen C."/>
            <person name="Al-Dilaimi A."/>
            <person name="Albersmeier A."/>
            <person name="Wichmann J."/>
            <person name="Grundmann M."/>
            <person name="Rupp O."/>
            <person name="Lauersen K.J."/>
            <person name="Blifernez-Klassen O."/>
            <person name="Kalinowski J."/>
            <person name="Goesmann A."/>
            <person name="Mussgnug J.H."/>
            <person name="Kruse O."/>
        </authorList>
    </citation>
    <scope>NUCLEOTIDE SEQUENCE [LARGE SCALE GENOMIC DNA]</scope>
    <source>
        <strain evidence="1 2">SAG 48.87</strain>
    </source>
</reference>
<organism evidence="1 2">
    <name type="scientific">Monoraphidium neglectum</name>
    <dbReference type="NCBI Taxonomy" id="145388"/>
    <lineage>
        <taxon>Eukaryota</taxon>
        <taxon>Viridiplantae</taxon>
        <taxon>Chlorophyta</taxon>
        <taxon>core chlorophytes</taxon>
        <taxon>Chlorophyceae</taxon>
        <taxon>CS clade</taxon>
        <taxon>Sphaeropleales</taxon>
        <taxon>Selenastraceae</taxon>
        <taxon>Monoraphidium</taxon>
    </lineage>
</organism>
<dbReference type="OrthoDB" id="544449at2759"/>
<dbReference type="KEGG" id="mng:MNEG_6896"/>
<gene>
    <name evidence="1" type="ORF">MNEG_6896</name>
</gene>
<sequence length="201" mass="21782">MVTLKPGWLFDYATGTLAVDPSKRSAFAAATVRGGVVNAPARDILPRFGIPILPTYAASIPLHENHDMMQGTTSVDCIHYCAPGMGGANMRITVQPRLQVESWSLYWKESMDTKTQVLDPLTDLELPAGATAADLARAAAERLGWRPAGKLLRLEGFSGPWDRCLLNGRLLGEGEALEEAGVKEGDAVTYVRVELMAEGWK</sequence>
<proteinExistence type="predicted"/>
<accession>A0A0D2L128</accession>
<dbReference type="STRING" id="145388.A0A0D2L128"/>
<dbReference type="EMBL" id="KK101388">
    <property type="protein sequence ID" value="KIZ01069.1"/>
    <property type="molecule type" value="Genomic_DNA"/>
</dbReference>
<dbReference type="GeneID" id="25739772"/>